<dbReference type="HOGENOM" id="CLU_1826439_0_0_1"/>
<dbReference type="AlphaFoldDB" id="A0A0C3DDV8"/>
<proteinExistence type="predicted"/>
<dbReference type="OrthoDB" id="3260094at2759"/>
<protein>
    <submittedName>
        <fullName evidence="2">Uncharacterized protein</fullName>
    </submittedName>
</protein>
<sequence>MDDKSKQMLQKCLLAQDWHRYFLTLIREWQGMTSKEVAEAAEPDSTLFGAPPATVRLSSFPHADLSRTSLSQPSDLLPHDENPFNCRHCPKRQSRVIFKQVCVALHDVSKLGDAMIALLSCVFGEILCSHCTIAYVLIGST</sequence>
<keyword evidence="1" id="KW-1133">Transmembrane helix</keyword>
<keyword evidence="3" id="KW-1185">Reference proteome</keyword>
<gene>
    <name evidence="2" type="ORF">SCLCIDRAFT_351729</name>
</gene>
<evidence type="ECO:0000313" key="2">
    <source>
        <dbReference type="EMBL" id="KIM54569.1"/>
    </source>
</evidence>
<evidence type="ECO:0000256" key="1">
    <source>
        <dbReference type="SAM" id="Phobius"/>
    </source>
</evidence>
<evidence type="ECO:0000313" key="3">
    <source>
        <dbReference type="Proteomes" id="UP000053989"/>
    </source>
</evidence>
<dbReference type="Proteomes" id="UP000053989">
    <property type="component" value="Unassembled WGS sequence"/>
</dbReference>
<dbReference type="InParanoid" id="A0A0C3DDV8"/>
<keyword evidence="1" id="KW-0472">Membrane</keyword>
<organism evidence="2 3">
    <name type="scientific">Scleroderma citrinum Foug A</name>
    <dbReference type="NCBI Taxonomy" id="1036808"/>
    <lineage>
        <taxon>Eukaryota</taxon>
        <taxon>Fungi</taxon>
        <taxon>Dikarya</taxon>
        <taxon>Basidiomycota</taxon>
        <taxon>Agaricomycotina</taxon>
        <taxon>Agaricomycetes</taxon>
        <taxon>Agaricomycetidae</taxon>
        <taxon>Boletales</taxon>
        <taxon>Sclerodermatineae</taxon>
        <taxon>Sclerodermataceae</taxon>
        <taxon>Scleroderma</taxon>
    </lineage>
</organism>
<dbReference type="EMBL" id="KN822152">
    <property type="protein sequence ID" value="KIM54569.1"/>
    <property type="molecule type" value="Genomic_DNA"/>
</dbReference>
<name>A0A0C3DDV8_9AGAM</name>
<feature type="transmembrane region" description="Helical" evidence="1">
    <location>
        <begin position="116"/>
        <end position="138"/>
    </location>
</feature>
<reference evidence="2 3" key="1">
    <citation type="submission" date="2014-04" db="EMBL/GenBank/DDBJ databases">
        <authorList>
            <consortium name="DOE Joint Genome Institute"/>
            <person name="Kuo A."/>
            <person name="Kohler A."/>
            <person name="Nagy L.G."/>
            <person name="Floudas D."/>
            <person name="Copeland A."/>
            <person name="Barry K.W."/>
            <person name="Cichocki N."/>
            <person name="Veneault-Fourrey C."/>
            <person name="LaButti K."/>
            <person name="Lindquist E.A."/>
            <person name="Lipzen A."/>
            <person name="Lundell T."/>
            <person name="Morin E."/>
            <person name="Murat C."/>
            <person name="Sun H."/>
            <person name="Tunlid A."/>
            <person name="Henrissat B."/>
            <person name="Grigoriev I.V."/>
            <person name="Hibbett D.S."/>
            <person name="Martin F."/>
            <person name="Nordberg H.P."/>
            <person name="Cantor M.N."/>
            <person name="Hua S.X."/>
        </authorList>
    </citation>
    <scope>NUCLEOTIDE SEQUENCE [LARGE SCALE GENOMIC DNA]</scope>
    <source>
        <strain evidence="2 3">Foug A</strain>
    </source>
</reference>
<keyword evidence="1" id="KW-0812">Transmembrane</keyword>
<reference evidence="3" key="2">
    <citation type="submission" date="2015-01" db="EMBL/GenBank/DDBJ databases">
        <title>Evolutionary Origins and Diversification of the Mycorrhizal Mutualists.</title>
        <authorList>
            <consortium name="DOE Joint Genome Institute"/>
            <consortium name="Mycorrhizal Genomics Consortium"/>
            <person name="Kohler A."/>
            <person name="Kuo A."/>
            <person name="Nagy L.G."/>
            <person name="Floudas D."/>
            <person name="Copeland A."/>
            <person name="Barry K.W."/>
            <person name="Cichocki N."/>
            <person name="Veneault-Fourrey C."/>
            <person name="LaButti K."/>
            <person name="Lindquist E.A."/>
            <person name="Lipzen A."/>
            <person name="Lundell T."/>
            <person name="Morin E."/>
            <person name="Murat C."/>
            <person name="Riley R."/>
            <person name="Ohm R."/>
            <person name="Sun H."/>
            <person name="Tunlid A."/>
            <person name="Henrissat B."/>
            <person name="Grigoriev I.V."/>
            <person name="Hibbett D.S."/>
            <person name="Martin F."/>
        </authorList>
    </citation>
    <scope>NUCLEOTIDE SEQUENCE [LARGE SCALE GENOMIC DNA]</scope>
    <source>
        <strain evidence="3">Foug A</strain>
    </source>
</reference>
<accession>A0A0C3DDV8</accession>